<dbReference type="GO" id="GO:0003677">
    <property type="term" value="F:DNA binding"/>
    <property type="evidence" value="ECO:0007669"/>
    <property type="project" value="UniProtKB-KW"/>
</dbReference>
<dbReference type="AlphaFoldDB" id="A0A9X1P2W6"/>
<evidence type="ECO:0000313" key="2">
    <source>
        <dbReference type="Proteomes" id="UP001139035"/>
    </source>
</evidence>
<proteinExistence type="predicted"/>
<keyword evidence="1" id="KW-0238">DNA-binding</keyword>
<dbReference type="EMBL" id="JAJUWU010000024">
    <property type="protein sequence ID" value="MCE7030390.1"/>
    <property type="molecule type" value="Genomic_DNA"/>
</dbReference>
<sequence>MNPREEPVPVLETDEERAEYVFNEAGGWVSTGGIEEKRAILKHAALRMLDDTARRQISISLSEGDLARLKTKAAERGVHYETLIDTILHEYAKG</sequence>
<comment type="caution">
    <text evidence="1">The sequence shown here is derived from an EMBL/GenBank/DDBJ whole genome shotgun (WGS) entry which is preliminary data.</text>
</comment>
<name>A0A9X1P2W6_9HYPH</name>
<keyword evidence="2" id="KW-1185">Reference proteome</keyword>
<protein>
    <submittedName>
        <fullName evidence="1">DNA-binding protein</fullName>
    </submittedName>
</protein>
<evidence type="ECO:0000313" key="1">
    <source>
        <dbReference type="EMBL" id="MCE7030390.1"/>
    </source>
</evidence>
<gene>
    <name evidence="1" type="ORF">LZD57_20585</name>
</gene>
<dbReference type="Proteomes" id="UP001139035">
    <property type="component" value="Unassembled WGS sequence"/>
</dbReference>
<reference evidence="1" key="1">
    <citation type="submission" date="2022-01" db="EMBL/GenBank/DDBJ databases">
        <title>Jiella avicenniae sp. nov., a novel endophytic bacterium isolated from bark of Avicennia marina.</title>
        <authorList>
            <person name="Tuo L."/>
        </authorList>
    </citation>
    <scope>NUCLEOTIDE SEQUENCE</scope>
    <source>
        <strain evidence="1">CBK1P-4</strain>
    </source>
</reference>
<organism evidence="1 2">
    <name type="scientific">Jiella avicenniae</name>
    <dbReference type="NCBI Taxonomy" id="2907202"/>
    <lineage>
        <taxon>Bacteria</taxon>
        <taxon>Pseudomonadati</taxon>
        <taxon>Pseudomonadota</taxon>
        <taxon>Alphaproteobacteria</taxon>
        <taxon>Hyphomicrobiales</taxon>
        <taxon>Aurantimonadaceae</taxon>
        <taxon>Jiella</taxon>
    </lineage>
</organism>
<accession>A0A9X1P2W6</accession>